<feature type="transmembrane region" description="Helical" evidence="1">
    <location>
        <begin position="62"/>
        <end position="82"/>
    </location>
</feature>
<evidence type="ECO:0000313" key="3">
    <source>
        <dbReference type="Proteomes" id="UP000501466"/>
    </source>
</evidence>
<dbReference type="Pfam" id="PF04341">
    <property type="entry name" value="DUF485"/>
    <property type="match status" value="1"/>
</dbReference>
<dbReference type="AlphaFoldDB" id="A0A6F8PNC4"/>
<gene>
    <name evidence="2" type="ORF">THMIRHAT_13550</name>
</gene>
<proteinExistence type="predicted"/>
<keyword evidence="1" id="KW-0812">Transmembrane</keyword>
<sequence>MDQSTIEKVKSLPQYHQLVKERTSLAWKLSITMLVVYYGYVMLLAFNPDFFKIVVAGEHTTIGFPIGVGIILFAFALTGVYVKKANADFDDLTAQIKREVGE</sequence>
<dbReference type="InterPro" id="IPR007436">
    <property type="entry name" value="DUF485"/>
</dbReference>
<keyword evidence="1" id="KW-1133">Transmembrane helix</keyword>
<organism evidence="2 3">
    <name type="scientific">Thiosulfativibrio zosterae</name>
    <dbReference type="NCBI Taxonomy" id="2675053"/>
    <lineage>
        <taxon>Bacteria</taxon>
        <taxon>Pseudomonadati</taxon>
        <taxon>Pseudomonadota</taxon>
        <taxon>Gammaproteobacteria</taxon>
        <taxon>Thiotrichales</taxon>
        <taxon>Piscirickettsiaceae</taxon>
        <taxon>Thiosulfativibrio</taxon>
    </lineage>
</organism>
<dbReference type="Proteomes" id="UP000501466">
    <property type="component" value="Chromosome"/>
</dbReference>
<evidence type="ECO:0000256" key="1">
    <source>
        <dbReference type="SAM" id="Phobius"/>
    </source>
</evidence>
<evidence type="ECO:0000313" key="2">
    <source>
        <dbReference type="EMBL" id="BBP43609.1"/>
    </source>
</evidence>
<feature type="transmembrane region" description="Helical" evidence="1">
    <location>
        <begin position="25"/>
        <end position="46"/>
    </location>
</feature>
<reference evidence="3" key="1">
    <citation type="submission" date="2019-11" db="EMBL/GenBank/DDBJ databases">
        <title>Isolation and characterization of two novel species in the genus Thiomicrorhabdus.</title>
        <authorList>
            <person name="Mochizuki J."/>
            <person name="Kojima H."/>
            <person name="Fukui M."/>
        </authorList>
    </citation>
    <scope>NUCLEOTIDE SEQUENCE [LARGE SCALE GENOMIC DNA]</scope>
    <source>
        <strain evidence="3">AkT22</strain>
    </source>
</reference>
<dbReference type="GO" id="GO:0005886">
    <property type="term" value="C:plasma membrane"/>
    <property type="evidence" value="ECO:0007669"/>
    <property type="project" value="TreeGrafter"/>
</dbReference>
<dbReference type="PANTHER" id="PTHR38598">
    <property type="entry name" value="INNER MEMBRANE PROTEIN YJCH"/>
    <property type="match status" value="1"/>
</dbReference>
<keyword evidence="1" id="KW-0472">Membrane</keyword>
<dbReference type="PANTHER" id="PTHR38598:SF1">
    <property type="entry name" value="INNER MEMBRANE PROTEIN YJCH"/>
    <property type="match status" value="1"/>
</dbReference>
<keyword evidence="3" id="KW-1185">Reference proteome</keyword>
<dbReference type="RefSeq" id="WP_173291395.1">
    <property type="nucleotide sequence ID" value="NZ_AP021888.1"/>
</dbReference>
<dbReference type="EMBL" id="AP021888">
    <property type="protein sequence ID" value="BBP43609.1"/>
    <property type="molecule type" value="Genomic_DNA"/>
</dbReference>
<dbReference type="KEGG" id="tzo:THMIRHAT_13550"/>
<dbReference type="InterPro" id="IPR052959">
    <property type="entry name" value="Inner_membrane_assoc"/>
</dbReference>
<name>A0A6F8PNC4_9GAMM</name>
<protein>
    <submittedName>
        <fullName evidence="2">Membrane protein</fullName>
    </submittedName>
</protein>
<accession>A0A6F8PNC4</accession>